<name>A0A336M7I0_CULSO</name>
<feature type="signal peptide" evidence="1">
    <location>
        <begin position="1"/>
        <end position="23"/>
    </location>
</feature>
<dbReference type="InterPro" id="IPR002557">
    <property type="entry name" value="Chitin-bd_dom"/>
</dbReference>
<dbReference type="AlphaFoldDB" id="A0A336M7I0"/>
<feature type="chain" id="PRO_5016427502" evidence="1">
    <location>
        <begin position="24"/>
        <end position="110"/>
    </location>
</feature>
<gene>
    <name evidence="3" type="primary">CSON011549</name>
</gene>
<proteinExistence type="predicted"/>
<evidence type="ECO:0000313" key="3">
    <source>
        <dbReference type="EMBL" id="SSX24829.1"/>
    </source>
</evidence>
<dbReference type="VEuPathDB" id="VectorBase:CSON011549"/>
<dbReference type="PROSITE" id="PS50940">
    <property type="entry name" value="CHIT_BIND_II"/>
    <property type="match status" value="1"/>
</dbReference>
<protein>
    <submittedName>
        <fullName evidence="3">CSON011549 protein</fullName>
    </submittedName>
</protein>
<dbReference type="SUPFAM" id="SSF57625">
    <property type="entry name" value="Invertebrate chitin-binding proteins"/>
    <property type="match status" value="1"/>
</dbReference>
<reference evidence="3" key="1">
    <citation type="submission" date="2018-07" db="EMBL/GenBank/DDBJ databases">
        <authorList>
            <person name="Quirk P.G."/>
            <person name="Krulwich T.A."/>
        </authorList>
    </citation>
    <scope>NUCLEOTIDE SEQUENCE</scope>
</reference>
<dbReference type="SMART" id="SM00494">
    <property type="entry name" value="ChtBD2"/>
    <property type="match status" value="1"/>
</dbReference>
<keyword evidence="1" id="KW-0732">Signal</keyword>
<dbReference type="Gene3D" id="2.170.140.10">
    <property type="entry name" value="Chitin binding domain"/>
    <property type="match status" value="1"/>
</dbReference>
<organism evidence="3">
    <name type="scientific">Culicoides sonorensis</name>
    <name type="common">Biting midge</name>
    <dbReference type="NCBI Taxonomy" id="179676"/>
    <lineage>
        <taxon>Eukaryota</taxon>
        <taxon>Metazoa</taxon>
        <taxon>Ecdysozoa</taxon>
        <taxon>Arthropoda</taxon>
        <taxon>Hexapoda</taxon>
        <taxon>Insecta</taxon>
        <taxon>Pterygota</taxon>
        <taxon>Neoptera</taxon>
        <taxon>Endopterygota</taxon>
        <taxon>Diptera</taxon>
        <taxon>Nematocera</taxon>
        <taxon>Chironomoidea</taxon>
        <taxon>Ceratopogonidae</taxon>
        <taxon>Ceratopogoninae</taxon>
        <taxon>Culicoides</taxon>
        <taxon>Monoculicoides</taxon>
    </lineage>
</organism>
<evidence type="ECO:0000256" key="1">
    <source>
        <dbReference type="SAM" id="SignalP"/>
    </source>
</evidence>
<dbReference type="EMBL" id="UFQT01000502">
    <property type="protein sequence ID" value="SSX24829.1"/>
    <property type="molecule type" value="Genomic_DNA"/>
</dbReference>
<evidence type="ECO:0000259" key="2">
    <source>
        <dbReference type="PROSITE" id="PS50940"/>
    </source>
</evidence>
<dbReference type="Pfam" id="PF01607">
    <property type="entry name" value="CBM_14"/>
    <property type="match status" value="1"/>
</dbReference>
<dbReference type="GO" id="GO:0008061">
    <property type="term" value="F:chitin binding"/>
    <property type="evidence" value="ECO:0007669"/>
    <property type="project" value="InterPro"/>
</dbReference>
<feature type="domain" description="Chitin-binding type-2" evidence="2">
    <location>
        <begin position="29"/>
        <end position="97"/>
    </location>
</feature>
<accession>A0A336M7I0</accession>
<dbReference type="InterPro" id="IPR036508">
    <property type="entry name" value="Chitin-bd_dom_sf"/>
</dbReference>
<sequence>MQYNNLFLSLKLIVVALAVMVLAGKFDYFPECRAYLKEVKENNAEFKPLYWPHETDCSKFYECGAEGTVYELDCPKNLVFSALNSTCGFWGDPECKSQQKNFLATLLGFI</sequence>
<dbReference type="GO" id="GO:0005576">
    <property type="term" value="C:extracellular region"/>
    <property type="evidence" value="ECO:0007669"/>
    <property type="project" value="InterPro"/>
</dbReference>